<protein>
    <submittedName>
        <fullName evidence="1">SsDNA binding protein</fullName>
    </submittedName>
</protein>
<organism evidence="1">
    <name type="scientific">Podoviridae sp. ct3lO13</name>
    <dbReference type="NCBI Taxonomy" id="2826538"/>
    <lineage>
        <taxon>Viruses</taxon>
        <taxon>Duplodnaviria</taxon>
        <taxon>Heunggongvirae</taxon>
        <taxon>Uroviricota</taxon>
        <taxon>Caudoviricetes</taxon>
    </lineage>
</organism>
<name>A0A8S5QR83_9CAUD</name>
<accession>A0A8S5QR83</accession>
<evidence type="ECO:0000313" key="1">
    <source>
        <dbReference type="EMBL" id="DAE21710.1"/>
    </source>
</evidence>
<sequence length="117" mass="13055">MVEIKTVSREFTEVEQYLMTIAPSIQSVKDVEDGTHITVNGILEFTDIKENTGEAVDIMSIITPDKRVFSCQSSTFKRSIKDISNIMKGKEFTVIKTSGITKAGRDFINCVLDTESL</sequence>
<dbReference type="InterPro" id="IPR035408">
    <property type="entry name" value="Phi29_Phage_SSB"/>
</dbReference>
<dbReference type="EMBL" id="BK015715">
    <property type="protein sequence ID" value="DAE21710.1"/>
    <property type="molecule type" value="Genomic_DNA"/>
</dbReference>
<proteinExistence type="predicted"/>
<reference evidence="1" key="1">
    <citation type="journal article" date="2021" name="Proc. Natl. Acad. Sci. U.S.A.">
        <title>A Catalog of Tens of Thousands of Viruses from Human Metagenomes Reveals Hidden Associations with Chronic Diseases.</title>
        <authorList>
            <person name="Tisza M.J."/>
            <person name="Buck C.B."/>
        </authorList>
    </citation>
    <scope>NUCLEOTIDE SEQUENCE</scope>
    <source>
        <strain evidence="1">Ct3lO13</strain>
    </source>
</reference>
<dbReference type="Pfam" id="PF17427">
    <property type="entry name" value="Phi29_Phage_SSB"/>
    <property type="match status" value="1"/>
</dbReference>